<dbReference type="GO" id="GO:0008270">
    <property type="term" value="F:zinc ion binding"/>
    <property type="evidence" value="ECO:0007669"/>
    <property type="project" value="UniProtKB-KW"/>
</dbReference>
<dbReference type="OMA" id="ECQLERM"/>
<dbReference type="Proteomes" id="UP000277928">
    <property type="component" value="Unassembled WGS sequence"/>
</dbReference>
<dbReference type="PROSITE" id="PS50157">
    <property type="entry name" value="ZINC_FINGER_C2H2_2"/>
    <property type="match status" value="1"/>
</dbReference>
<feature type="domain" description="C2H2-type" evidence="3">
    <location>
        <begin position="364"/>
        <end position="392"/>
    </location>
</feature>
<sequence length="529" mass="60109">MLNSLCEEESKLPVHLFQHAPVNLPNVMDPLQQRFLAQFLRQAERETLELKACRQTTMEHQLQQQVPSAGAIASNFWFASFATQRSGTTYSPDFMQNFNATPAILNSVMNTNYLSAIAPSAMSLLSSAPSIEEAAHFDEVASSLVADELHKVADSTAQTWQNLIQHHEMQSSRLTTQHGLHQQVPSVSPFVKRRISESLQQQQPMESGEMTVIKRAKVVLIEQKDSESTPCCSSNDSVVNSALKRTEQSQEKIRKIGNNNIDSRGKGKSVKCDDTNSVNNHYNDNYEGDDSEDVQYVDVESVDEKLNTKEQRKALIEFYRRVKTIRMSYAREDVLICQMCEQKVQNSDSLILIHLYGHAEVMPYRCKMCGASECQLERMYAHIRQGHPNKDPSMTYENRRNMAQLISLLRTCFLRNITKAKAAYSDLIDKICAAAEEKSLVKLTCMICTRKISTRKKSLVRHAQAHLHYRCKDCGIILFDETTIVEHGTKKHGVVDPQRTIHYDACINTSDKREIALKNCFDNILNEKL</sequence>
<dbReference type="PROSITE" id="PS00028">
    <property type="entry name" value="ZINC_FINGER_C2H2_1"/>
    <property type="match status" value="1"/>
</dbReference>
<feature type="region of interest" description="Disordered" evidence="2">
    <location>
        <begin position="258"/>
        <end position="290"/>
    </location>
</feature>
<evidence type="ECO:0000313" key="5">
    <source>
        <dbReference type="Proteomes" id="UP000277928"/>
    </source>
</evidence>
<name>A0A3P6TY03_LITSI</name>
<proteinExistence type="predicted"/>
<evidence type="ECO:0000256" key="1">
    <source>
        <dbReference type="PROSITE-ProRule" id="PRU00042"/>
    </source>
</evidence>
<dbReference type="InterPro" id="IPR013087">
    <property type="entry name" value="Znf_C2H2_type"/>
</dbReference>
<keyword evidence="1" id="KW-0479">Metal-binding</keyword>
<organism evidence="4 5">
    <name type="scientific">Litomosoides sigmodontis</name>
    <name type="common">Filarial nematode worm</name>
    <dbReference type="NCBI Taxonomy" id="42156"/>
    <lineage>
        <taxon>Eukaryota</taxon>
        <taxon>Metazoa</taxon>
        <taxon>Ecdysozoa</taxon>
        <taxon>Nematoda</taxon>
        <taxon>Chromadorea</taxon>
        <taxon>Rhabditida</taxon>
        <taxon>Spirurina</taxon>
        <taxon>Spiruromorpha</taxon>
        <taxon>Filarioidea</taxon>
        <taxon>Onchocercidae</taxon>
        <taxon>Litomosoides</taxon>
    </lineage>
</organism>
<dbReference type="STRING" id="42156.A0A3P6TY03"/>
<evidence type="ECO:0000259" key="3">
    <source>
        <dbReference type="PROSITE" id="PS50157"/>
    </source>
</evidence>
<gene>
    <name evidence="4" type="ORF">NLS_LOCUS683</name>
</gene>
<evidence type="ECO:0000313" key="4">
    <source>
        <dbReference type="EMBL" id="VDK69171.1"/>
    </source>
</evidence>
<dbReference type="EMBL" id="UYRX01000018">
    <property type="protein sequence ID" value="VDK69171.1"/>
    <property type="molecule type" value="Genomic_DNA"/>
</dbReference>
<dbReference type="Gene3D" id="3.30.160.60">
    <property type="entry name" value="Classic Zinc Finger"/>
    <property type="match status" value="1"/>
</dbReference>
<dbReference type="OrthoDB" id="5803872at2759"/>
<evidence type="ECO:0000256" key="2">
    <source>
        <dbReference type="SAM" id="MobiDB-lite"/>
    </source>
</evidence>
<keyword evidence="5" id="KW-1185">Reference proteome</keyword>
<protein>
    <recommendedName>
        <fullName evidence="3">C2H2-type domain-containing protein</fullName>
    </recommendedName>
</protein>
<dbReference type="AlphaFoldDB" id="A0A3P6TY03"/>
<keyword evidence="1" id="KW-0862">Zinc</keyword>
<dbReference type="SMART" id="SM00355">
    <property type="entry name" value="ZnF_C2H2"/>
    <property type="match status" value="4"/>
</dbReference>
<accession>A0A3P6TY03</accession>
<reference evidence="4 5" key="1">
    <citation type="submission" date="2018-08" db="EMBL/GenBank/DDBJ databases">
        <authorList>
            <person name="Laetsch R D."/>
            <person name="Stevens L."/>
            <person name="Kumar S."/>
            <person name="Blaxter L. M."/>
        </authorList>
    </citation>
    <scope>NUCLEOTIDE SEQUENCE [LARGE SCALE GENOMIC DNA]</scope>
</reference>
<keyword evidence="1" id="KW-0863">Zinc-finger</keyword>